<evidence type="ECO:0000256" key="3">
    <source>
        <dbReference type="PROSITE-ProRule" id="PRU00023"/>
    </source>
</evidence>
<feature type="repeat" description="ANK" evidence="3">
    <location>
        <begin position="942"/>
        <end position="974"/>
    </location>
</feature>
<dbReference type="PANTHER" id="PTHR24198">
    <property type="entry name" value="ANKYRIN REPEAT AND PROTEIN KINASE DOMAIN-CONTAINING PROTEIN"/>
    <property type="match status" value="1"/>
</dbReference>
<evidence type="ECO:0000256" key="1">
    <source>
        <dbReference type="ARBA" id="ARBA00022737"/>
    </source>
</evidence>
<feature type="compositionally biased region" description="Polar residues" evidence="4">
    <location>
        <begin position="296"/>
        <end position="306"/>
    </location>
</feature>
<feature type="repeat" description="ANK" evidence="3">
    <location>
        <begin position="1074"/>
        <end position="1102"/>
    </location>
</feature>
<sequence length="1362" mass="148139">MEAIAGISSILQVIESVTKVAKRLNEVRESYNNVALNTTLVASQLSTIRAALEALYEWRASDRDSTGPSRQLDKDLGMSLSCCAILISVIDGKLDDSGHMPGLKQKIKYLWLEDILKEYISNLEGQVRALQLLLTIFQCRTATEKRQKLANEESRTIIEQVRAETASLALDNMGFQDAASVLSLNPSVTLDIDSILMKSPAYKRVYGDARLRISPVVSASPIGNSEQEARPGPTPVLNKTLQPPPLPSRPIRKSMPQSRGRINVWDFYPGEEEQDYNVDATIMADSSDVFELPGETQGSAAASQLNEESKREPDVPLQRQEEVTESVNSEVETTGAEFSQDSVSEVKSLSMQAEKVVSTALPAAVDDTEQISALEGFRNQLNLAFEGKSPSHNGERDLGLLYGTAMLFQSEESHKVVVTRDETSQAVSRKRSKDLRRHKKPESEDLGLDLGGKKSLREEIQRPMSTHSSLYECSIIAVSKEQSTRTSSPYSCVSCRDGGATDHILENDILEAEIHHLVRLSPQSEYGSADVQQIATDRNLMNSSILDQSQQNPVSAGADTSNESQSQRSTSVLPVFPKVTSVEQPTHVGDLATRSTPPVDNVAKPGSEEIERIETSRSTAGLGLQHVKAPEMSNPHPQVITELPLTMQPPPRRAAPAKVLSSQSPPALVFSPSTESRNPESEQSTLSSNRGSSAHDATSTISSSEAPEDSTILSLQHSTCNTTATSIGTHAPGLDRDQAQSDLRRLQNKLATAKVRGDSRTVQDSLQRSIEVIRRTYLAGSPAEDINAPANSPNPRLSKARSNLMRFPSLPGSTKGVTLGDFAASGNTISVQKILKEKVNVDSRSDNFKTPLMRAAMNGHIECMKLLKRSGADEIAVDANGRTALHIAVASNRLAAVKWLLEAYPPPRPDQMRHRPSILFRATDVVKGVRSQKNLREASDAEGSKPLHIAAELDKGGMVKTLIAAGVDTDSKDNWGRTPFHRAIISKRRDSFDTLFRSGAKIAAVDAKSASSLHLAAQAGQANMIETLLENGAKRWDFDANGNQPIHSAVWGGNPSAIEALVTGRADLDKQTKSGETLLHLACLKKDLELAKYLLTKLVDVNPWAGPSFGVSQVLSHTRIKGSSMTPLHYACCTHDFEMALLLLDHEALVNAPTPEGATALMMAVETEDTNLANLLLQRGAKVNAKVPGTLITALHLAARRGDLETVQQLCRHRADDSARTSGSSYGRSPIDECTKCPNKEKGQAVEIYLRTVVTNRLNNALHANARNHQASHPELYQPYHNPSTAQIPPLAGSVSYAPWGRAQHGYSPNPEYIAQQAQAPNPQYCHPDFDVPDERLPVYEPGPSAPANLANQAPVYREGYA</sequence>
<feature type="repeat" description="ANK" evidence="3">
    <location>
        <begin position="975"/>
        <end position="1007"/>
    </location>
</feature>
<dbReference type="Pfam" id="PF00023">
    <property type="entry name" value="Ank"/>
    <property type="match status" value="1"/>
</dbReference>
<keyword evidence="6" id="KW-1185">Reference proteome</keyword>
<dbReference type="InterPro" id="IPR036770">
    <property type="entry name" value="Ankyrin_rpt-contain_sf"/>
</dbReference>
<dbReference type="Pfam" id="PF12796">
    <property type="entry name" value="Ank_2"/>
    <property type="match status" value="4"/>
</dbReference>
<dbReference type="Proteomes" id="UP000593566">
    <property type="component" value="Unassembled WGS sequence"/>
</dbReference>
<feature type="repeat" description="ANK" evidence="3">
    <location>
        <begin position="1041"/>
        <end position="1073"/>
    </location>
</feature>
<feature type="compositionally biased region" description="Basic residues" evidence="4">
    <location>
        <begin position="428"/>
        <end position="440"/>
    </location>
</feature>
<comment type="caution">
    <text evidence="5">The sequence shown here is derived from an EMBL/GenBank/DDBJ whole genome shotgun (WGS) entry which is preliminary data.</text>
</comment>
<keyword evidence="1" id="KW-0677">Repeat</keyword>
<feature type="compositionally biased region" description="Polar residues" evidence="4">
    <location>
        <begin position="660"/>
        <end position="712"/>
    </location>
</feature>
<dbReference type="SUPFAM" id="SSF48403">
    <property type="entry name" value="Ankyrin repeat"/>
    <property type="match status" value="2"/>
</dbReference>
<evidence type="ECO:0000256" key="2">
    <source>
        <dbReference type="ARBA" id="ARBA00023043"/>
    </source>
</evidence>
<reference evidence="5 6" key="1">
    <citation type="journal article" date="2020" name="Genomics">
        <title>Complete, high-quality genomes from long-read metagenomic sequencing of two wolf lichen thalli reveals enigmatic genome architecture.</title>
        <authorList>
            <person name="McKenzie S.K."/>
            <person name="Walston R.F."/>
            <person name="Allen J.L."/>
        </authorList>
    </citation>
    <scope>NUCLEOTIDE SEQUENCE [LARGE SCALE GENOMIC DNA]</scope>
    <source>
        <strain evidence="5">WasteWater1</strain>
    </source>
</reference>
<evidence type="ECO:0008006" key="7">
    <source>
        <dbReference type="Google" id="ProtNLM"/>
    </source>
</evidence>
<evidence type="ECO:0000313" key="6">
    <source>
        <dbReference type="Proteomes" id="UP000593566"/>
    </source>
</evidence>
<protein>
    <recommendedName>
        <fullName evidence="7">Ankyrin repeat protein</fullName>
    </recommendedName>
</protein>
<evidence type="ECO:0000256" key="4">
    <source>
        <dbReference type="SAM" id="MobiDB-lite"/>
    </source>
</evidence>
<feature type="repeat" description="ANK" evidence="3">
    <location>
        <begin position="1008"/>
        <end position="1033"/>
    </location>
</feature>
<feature type="repeat" description="ANK" evidence="3">
    <location>
        <begin position="1123"/>
        <end position="1155"/>
    </location>
</feature>
<proteinExistence type="predicted"/>
<dbReference type="InterPro" id="IPR002110">
    <property type="entry name" value="Ankyrin_rpt"/>
</dbReference>
<feature type="region of interest" description="Disordered" evidence="4">
    <location>
        <begin position="294"/>
        <end position="319"/>
    </location>
</feature>
<feature type="repeat" description="ANK" evidence="3">
    <location>
        <begin position="1156"/>
        <end position="1188"/>
    </location>
</feature>
<dbReference type="EMBL" id="JACCJB010000024">
    <property type="protein sequence ID" value="KAF6218016.1"/>
    <property type="molecule type" value="Genomic_DNA"/>
</dbReference>
<dbReference type="Gene3D" id="1.25.40.20">
    <property type="entry name" value="Ankyrin repeat-containing domain"/>
    <property type="match status" value="3"/>
</dbReference>
<feature type="region of interest" description="Disordered" evidence="4">
    <location>
        <begin position="548"/>
        <end position="619"/>
    </location>
</feature>
<feature type="repeat" description="ANK" evidence="3">
    <location>
        <begin position="847"/>
        <end position="879"/>
    </location>
</feature>
<feature type="compositionally biased region" description="Basic and acidic residues" evidence="4">
    <location>
        <begin position="606"/>
        <end position="615"/>
    </location>
</feature>
<dbReference type="SMART" id="SM00248">
    <property type="entry name" value="ANK"/>
    <property type="match status" value="10"/>
</dbReference>
<feature type="region of interest" description="Disordered" evidence="4">
    <location>
        <begin position="221"/>
        <end position="257"/>
    </location>
</feature>
<organism evidence="5 6">
    <name type="scientific">Letharia lupina</name>
    <dbReference type="NCBI Taxonomy" id="560253"/>
    <lineage>
        <taxon>Eukaryota</taxon>
        <taxon>Fungi</taxon>
        <taxon>Dikarya</taxon>
        <taxon>Ascomycota</taxon>
        <taxon>Pezizomycotina</taxon>
        <taxon>Lecanoromycetes</taxon>
        <taxon>OSLEUM clade</taxon>
        <taxon>Lecanoromycetidae</taxon>
        <taxon>Lecanorales</taxon>
        <taxon>Lecanorineae</taxon>
        <taxon>Parmeliaceae</taxon>
        <taxon>Letharia</taxon>
    </lineage>
</organism>
<dbReference type="PROSITE" id="PS50088">
    <property type="entry name" value="ANK_REPEAT"/>
    <property type="match status" value="10"/>
</dbReference>
<dbReference type="PANTHER" id="PTHR24198:SF165">
    <property type="entry name" value="ANKYRIN REPEAT-CONTAINING PROTEIN-RELATED"/>
    <property type="match status" value="1"/>
</dbReference>
<dbReference type="GeneID" id="59334829"/>
<name>A0A8H6F7N9_9LECA</name>
<feature type="compositionally biased region" description="Basic and acidic residues" evidence="4">
    <location>
        <begin position="307"/>
        <end position="319"/>
    </location>
</feature>
<dbReference type="PROSITE" id="PS50297">
    <property type="entry name" value="ANK_REP_REGION"/>
    <property type="match status" value="6"/>
</dbReference>
<gene>
    <name evidence="5" type="ORF">HO133_006428</name>
</gene>
<accession>A0A8H6F7N9</accession>
<feature type="region of interest" description="Disordered" evidence="4">
    <location>
        <begin position="419"/>
        <end position="450"/>
    </location>
</feature>
<feature type="repeat" description="ANK" evidence="3">
    <location>
        <begin position="1190"/>
        <end position="1222"/>
    </location>
</feature>
<feature type="compositionally biased region" description="Polar residues" evidence="4">
    <location>
        <begin position="548"/>
        <end position="572"/>
    </location>
</feature>
<keyword evidence="2 3" id="KW-0040">ANK repeat</keyword>
<feature type="repeat" description="ANK" evidence="3">
    <location>
        <begin position="880"/>
        <end position="902"/>
    </location>
</feature>
<feature type="region of interest" description="Disordered" evidence="4">
    <location>
        <begin position="642"/>
        <end position="712"/>
    </location>
</feature>
<dbReference type="RefSeq" id="XP_037147451.1">
    <property type="nucleotide sequence ID" value="XM_037297326.1"/>
</dbReference>
<evidence type="ECO:0000313" key="5">
    <source>
        <dbReference type="EMBL" id="KAF6218016.1"/>
    </source>
</evidence>